<dbReference type="GO" id="GO:0016020">
    <property type="term" value="C:membrane"/>
    <property type="evidence" value="ECO:0007669"/>
    <property type="project" value="TreeGrafter"/>
</dbReference>
<dbReference type="EMBL" id="JAUKUD010000004">
    <property type="protein sequence ID" value="KAK0746399.1"/>
    <property type="molecule type" value="Genomic_DNA"/>
</dbReference>
<protein>
    <recommendedName>
        <fullName evidence="4">Steroid 5-alpha reductase C-terminal domain-containing protein</fullName>
    </recommendedName>
</protein>
<dbReference type="InterPro" id="IPR010721">
    <property type="entry name" value="UstE-like"/>
</dbReference>
<dbReference type="Gene3D" id="1.20.120.1630">
    <property type="match status" value="1"/>
</dbReference>
<evidence type="ECO:0000313" key="2">
    <source>
        <dbReference type="EMBL" id="KAK0746399.1"/>
    </source>
</evidence>
<dbReference type="PROSITE" id="PS50244">
    <property type="entry name" value="S5A_REDUCTASE"/>
    <property type="match status" value="1"/>
</dbReference>
<evidence type="ECO:0008006" key="4">
    <source>
        <dbReference type="Google" id="ProtNLM"/>
    </source>
</evidence>
<keyword evidence="1" id="KW-1133">Transmembrane helix</keyword>
<evidence type="ECO:0000256" key="1">
    <source>
        <dbReference type="SAM" id="Phobius"/>
    </source>
</evidence>
<reference evidence="2" key="1">
    <citation type="submission" date="2023-06" db="EMBL/GenBank/DDBJ databases">
        <title>Genome-scale phylogeny and comparative genomics of the fungal order Sordariales.</title>
        <authorList>
            <consortium name="Lawrence Berkeley National Laboratory"/>
            <person name="Hensen N."/>
            <person name="Bonometti L."/>
            <person name="Westerberg I."/>
            <person name="Brannstrom I.O."/>
            <person name="Guillou S."/>
            <person name="Cros-Aarteil S."/>
            <person name="Calhoun S."/>
            <person name="Haridas S."/>
            <person name="Kuo A."/>
            <person name="Mondo S."/>
            <person name="Pangilinan J."/>
            <person name="Riley R."/>
            <person name="LaButti K."/>
            <person name="Andreopoulos B."/>
            <person name="Lipzen A."/>
            <person name="Chen C."/>
            <person name="Yanf M."/>
            <person name="Daum C."/>
            <person name="Ng V."/>
            <person name="Clum A."/>
            <person name="Steindorff A."/>
            <person name="Ohm R."/>
            <person name="Martin F."/>
            <person name="Silar P."/>
            <person name="Natvig D."/>
            <person name="Lalanne C."/>
            <person name="Gautier V."/>
            <person name="Ament-velasquez S.L."/>
            <person name="Kruys A."/>
            <person name="Hutchinson M.I."/>
            <person name="Powell A.J."/>
            <person name="Barry K."/>
            <person name="Miller A.N."/>
            <person name="Grigoriev I.V."/>
            <person name="Debuchy R."/>
            <person name="Gladieux P."/>
            <person name="Thoren M.H."/>
            <person name="Johannesson H."/>
        </authorList>
    </citation>
    <scope>NUCLEOTIDE SEQUENCE</scope>
    <source>
        <strain evidence="2">SMH3187-1</strain>
    </source>
</reference>
<keyword evidence="1" id="KW-0812">Transmembrane</keyword>
<organism evidence="2 3">
    <name type="scientific">Schizothecium vesticola</name>
    <dbReference type="NCBI Taxonomy" id="314040"/>
    <lineage>
        <taxon>Eukaryota</taxon>
        <taxon>Fungi</taxon>
        <taxon>Dikarya</taxon>
        <taxon>Ascomycota</taxon>
        <taxon>Pezizomycotina</taxon>
        <taxon>Sordariomycetes</taxon>
        <taxon>Sordariomycetidae</taxon>
        <taxon>Sordariales</taxon>
        <taxon>Schizotheciaceae</taxon>
        <taxon>Schizothecium</taxon>
    </lineage>
</organism>
<dbReference type="PANTHER" id="PTHR32251:SF15">
    <property type="entry name" value="3-OXO-5-ALPHA-STEROID 4-DEHYDROGENASE (DUF1295)"/>
    <property type="match status" value="1"/>
</dbReference>
<dbReference type="Proteomes" id="UP001172155">
    <property type="component" value="Unassembled WGS sequence"/>
</dbReference>
<name>A0AA40K581_9PEZI</name>
<keyword evidence="1" id="KW-0472">Membrane</keyword>
<feature type="transmembrane region" description="Helical" evidence="1">
    <location>
        <begin position="111"/>
        <end position="131"/>
    </location>
</feature>
<feature type="transmembrane region" description="Helical" evidence="1">
    <location>
        <begin position="71"/>
        <end position="90"/>
    </location>
</feature>
<keyword evidence="3" id="KW-1185">Reference proteome</keyword>
<feature type="transmembrane region" description="Helical" evidence="1">
    <location>
        <begin position="39"/>
        <end position="59"/>
    </location>
</feature>
<gene>
    <name evidence="2" type="ORF">B0T18DRAFT_411545</name>
</gene>
<comment type="caution">
    <text evidence="2">The sequence shown here is derived from an EMBL/GenBank/DDBJ whole genome shotgun (WGS) entry which is preliminary data.</text>
</comment>
<proteinExistence type="predicted"/>
<dbReference type="Pfam" id="PF06966">
    <property type="entry name" value="DUF1295"/>
    <property type="match status" value="1"/>
</dbReference>
<feature type="transmembrane region" description="Helical" evidence="1">
    <location>
        <begin position="151"/>
        <end position="167"/>
    </location>
</feature>
<accession>A0AA40K581</accession>
<dbReference type="AlphaFoldDB" id="A0AA40K581"/>
<dbReference type="PANTHER" id="PTHR32251">
    <property type="entry name" value="3-OXO-5-ALPHA-STEROID 4-DEHYDROGENASE"/>
    <property type="match status" value="1"/>
</dbReference>
<sequence length="217" mass="24493">MSQPIHVLDDYYLAITLLVTIAYQLFFFAIAFSLKFDKLTDFAGGTNFVVLAVLTLALSSTGTDLPNARQLVVSLFLTVWGLRLSGFLLFRILKTGKDDRFDDKRDKFFRFLGFWVFQMLWVWICSLPVTVLNSPAVQAFPQPAFGTGRDVAGVVLYALGLVMETVSDAQRYRFRARNDRSAVCDGGFFYVSRHPNYFGEIIVQFGESPSPHQLNTS</sequence>
<feature type="transmembrane region" description="Helical" evidence="1">
    <location>
        <begin position="12"/>
        <end position="32"/>
    </location>
</feature>
<evidence type="ECO:0000313" key="3">
    <source>
        <dbReference type="Proteomes" id="UP001172155"/>
    </source>
</evidence>